<dbReference type="AlphaFoldDB" id="A0A1Q8EP28"/>
<proteinExistence type="inferred from homology"/>
<reference evidence="6 7" key="1">
    <citation type="submission" date="2016-12" db="EMBL/GenBank/DDBJ databases">
        <authorList>
            <person name="Song W.-J."/>
            <person name="Kurnit D.M."/>
        </authorList>
    </citation>
    <scope>NUCLEOTIDE SEQUENCE [LARGE SCALE GENOMIC DNA]</scope>
    <source>
        <strain evidence="6 7">PCL1601</strain>
    </source>
</reference>
<dbReference type="PANTHER" id="PTHR33420:SF3">
    <property type="entry name" value="FIMBRIAL SUBUNIT ELFA"/>
    <property type="match status" value="1"/>
</dbReference>
<dbReference type="InterPro" id="IPR008966">
    <property type="entry name" value="Adhesion_dom_sf"/>
</dbReference>
<dbReference type="InterPro" id="IPR036937">
    <property type="entry name" value="Adhesion_dom_fimbrial_sf"/>
</dbReference>
<accession>A0A1Q8EP28</accession>
<feature type="domain" description="Fimbrial-type adhesion" evidence="5">
    <location>
        <begin position="182"/>
        <end position="320"/>
    </location>
</feature>
<sequence>MFPQISAAALADVCRPVGSSVVSVPLPATITAQRDLAVGGVLASVEVKAAMSCNNIFFPTGWSAQYFKSPSNVAVGLSRETFLTGVNGVGLRWTLAEPNGGRYSLSNTGLNNSTPVTEFGFPYLGGTRYYTLQHTFELIKLGDIAGGSFRFPNFSVMTRPSSALGGLYDQTLNSFSFSTVQVAVASCSLVKNSILVKMGRVDIGAFRGAGSSTPEKGFSIDLRCDAGARVNLTLDNTSQVSGYPGTIRLTSSGQSARGVGIQILDASKASPTPMPLGQRQALGTAENGVNSIKLAARYIQIGSNVSGGKADGSLTFILNYL</sequence>
<comment type="similarity">
    <text evidence="2">Belongs to the fimbrial protein family.</text>
</comment>
<dbReference type="GO" id="GO:0043709">
    <property type="term" value="P:cell adhesion involved in single-species biofilm formation"/>
    <property type="evidence" value="ECO:0007669"/>
    <property type="project" value="TreeGrafter"/>
</dbReference>
<dbReference type="PANTHER" id="PTHR33420">
    <property type="entry name" value="FIMBRIAL SUBUNIT ELFA-RELATED"/>
    <property type="match status" value="1"/>
</dbReference>
<dbReference type="InterPro" id="IPR000259">
    <property type="entry name" value="Adhesion_dom_fimbrial"/>
</dbReference>
<organism evidence="6 7">
    <name type="scientific">Pseudomonas chlororaphis</name>
    <dbReference type="NCBI Taxonomy" id="587753"/>
    <lineage>
        <taxon>Bacteria</taxon>
        <taxon>Pseudomonadati</taxon>
        <taxon>Pseudomonadota</taxon>
        <taxon>Gammaproteobacteria</taxon>
        <taxon>Pseudomonadales</taxon>
        <taxon>Pseudomonadaceae</taxon>
        <taxon>Pseudomonas</taxon>
    </lineage>
</organism>
<gene>
    <name evidence="6" type="ORF">BTN82_17150</name>
</gene>
<name>A0A1Q8EP28_9PSED</name>
<dbReference type="RefSeq" id="WP_075120378.1">
    <property type="nucleotide sequence ID" value="NZ_MSCT01000014.1"/>
</dbReference>
<dbReference type="Pfam" id="PF00419">
    <property type="entry name" value="Fimbrial"/>
    <property type="match status" value="1"/>
</dbReference>
<evidence type="ECO:0000259" key="5">
    <source>
        <dbReference type="Pfam" id="PF00419"/>
    </source>
</evidence>
<evidence type="ECO:0000313" key="7">
    <source>
        <dbReference type="Proteomes" id="UP000185578"/>
    </source>
</evidence>
<protein>
    <submittedName>
        <fullName evidence="6">Fimbrial protein</fullName>
    </submittedName>
</protein>
<evidence type="ECO:0000256" key="4">
    <source>
        <dbReference type="ARBA" id="ARBA00023263"/>
    </source>
</evidence>
<evidence type="ECO:0000256" key="2">
    <source>
        <dbReference type="ARBA" id="ARBA00006671"/>
    </source>
</evidence>
<comment type="subcellular location">
    <subcellularLocation>
        <location evidence="1">Fimbrium</location>
    </subcellularLocation>
</comment>
<dbReference type="InterPro" id="IPR050263">
    <property type="entry name" value="Bact_Fimbrial_Adh_Pro"/>
</dbReference>
<keyword evidence="4" id="KW-0281">Fimbrium</keyword>
<evidence type="ECO:0000256" key="3">
    <source>
        <dbReference type="ARBA" id="ARBA00022729"/>
    </source>
</evidence>
<dbReference type="Proteomes" id="UP000185578">
    <property type="component" value="Unassembled WGS sequence"/>
</dbReference>
<evidence type="ECO:0000256" key="1">
    <source>
        <dbReference type="ARBA" id="ARBA00004561"/>
    </source>
</evidence>
<dbReference type="EMBL" id="MSCT01000014">
    <property type="protein sequence ID" value="OLF53550.1"/>
    <property type="molecule type" value="Genomic_DNA"/>
</dbReference>
<dbReference type="Gene3D" id="2.60.40.1090">
    <property type="entry name" value="Fimbrial-type adhesion domain"/>
    <property type="match status" value="1"/>
</dbReference>
<keyword evidence="3" id="KW-0732">Signal</keyword>
<dbReference type="SUPFAM" id="SSF49401">
    <property type="entry name" value="Bacterial adhesins"/>
    <property type="match status" value="1"/>
</dbReference>
<comment type="caution">
    <text evidence="6">The sequence shown here is derived from an EMBL/GenBank/DDBJ whole genome shotgun (WGS) entry which is preliminary data.</text>
</comment>
<evidence type="ECO:0000313" key="6">
    <source>
        <dbReference type="EMBL" id="OLF53550.1"/>
    </source>
</evidence>
<dbReference type="GO" id="GO:0009289">
    <property type="term" value="C:pilus"/>
    <property type="evidence" value="ECO:0007669"/>
    <property type="project" value="UniProtKB-SubCell"/>
</dbReference>
<dbReference type="OrthoDB" id="6496051at2"/>
<dbReference type="Gene3D" id="2.60.40.3310">
    <property type="match status" value="1"/>
</dbReference>